<dbReference type="Proteomes" id="UP000276603">
    <property type="component" value="Unassembled WGS sequence"/>
</dbReference>
<dbReference type="InterPro" id="IPR006103">
    <property type="entry name" value="Glyco_hydro_2_cat"/>
</dbReference>
<dbReference type="PANTHER" id="PTHR46323:SF2">
    <property type="entry name" value="BETA-GALACTOSIDASE"/>
    <property type="match status" value="1"/>
</dbReference>
<evidence type="ECO:0000259" key="7">
    <source>
        <dbReference type="Pfam" id="PF00703"/>
    </source>
</evidence>
<comment type="similarity">
    <text evidence="2">Belongs to the glycosyl hydrolase 2 family.</text>
</comment>
<feature type="domain" description="Glycosyl hydrolases family 2 sugar binding" evidence="9">
    <location>
        <begin position="43"/>
        <end position="188"/>
    </location>
</feature>
<dbReference type="GO" id="GO:0004565">
    <property type="term" value="F:beta-galactosidase activity"/>
    <property type="evidence" value="ECO:0007669"/>
    <property type="project" value="UniProtKB-EC"/>
</dbReference>
<dbReference type="PRINTS" id="PR00132">
    <property type="entry name" value="GLHYDRLASE2"/>
</dbReference>
<dbReference type="InterPro" id="IPR006104">
    <property type="entry name" value="Glyco_hydro_2_N"/>
</dbReference>
<reference evidence="10 11" key="1">
    <citation type="submission" date="2018-10" db="EMBL/GenBank/DDBJ databases">
        <title>Ulvibacterium marinum gen. nov., sp. nov., a novel marine bacterium of the family Flavobacteriaceae, isolated from a culture of the green alga Ulva prolifera.</title>
        <authorList>
            <person name="Zhang Z."/>
        </authorList>
    </citation>
    <scope>NUCLEOTIDE SEQUENCE [LARGE SCALE GENOMIC DNA]</scope>
    <source>
        <strain evidence="10 11">CCMM003</strain>
    </source>
</reference>
<dbReference type="Gene3D" id="3.20.20.80">
    <property type="entry name" value="Glycosidases"/>
    <property type="match status" value="1"/>
</dbReference>
<name>A0A3B0C990_9FLAO</name>
<feature type="chain" id="PRO_5017480916" description="beta-galactosidase" evidence="6">
    <location>
        <begin position="21"/>
        <end position="996"/>
    </location>
</feature>
<dbReference type="Pfam" id="PF02836">
    <property type="entry name" value="Glyco_hydro_2_C"/>
    <property type="match status" value="1"/>
</dbReference>
<dbReference type="InterPro" id="IPR017853">
    <property type="entry name" value="GH"/>
</dbReference>
<evidence type="ECO:0000256" key="3">
    <source>
        <dbReference type="ARBA" id="ARBA00012756"/>
    </source>
</evidence>
<dbReference type="SUPFAM" id="SSF49785">
    <property type="entry name" value="Galactose-binding domain-like"/>
    <property type="match status" value="1"/>
</dbReference>
<dbReference type="InterPro" id="IPR006102">
    <property type="entry name" value="Ig-like_GH2"/>
</dbReference>
<gene>
    <name evidence="10" type="ORF">D7Z94_13140</name>
</gene>
<dbReference type="OrthoDB" id="9801077at2"/>
<evidence type="ECO:0000256" key="2">
    <source>
        <dbReference type="ARBA" id="ARBA00007401"/>
    </source>
</evidence>
<dbReference type="Pfam" id="PF00703">
    <property type="entry name" value="Glyco_hydro_2"/>
    <property type="match status" value="1"/>
</dbReference>
<evidence type="ECO:0000313" key="10">
    <source>
        <dbReference type="EMBL" id="RKN79266.1"/>
    </source>
</evidence>
<dbReference type="AlphaFoldDB" id="A0A3B0C990"/>
<keyword evidence="5" id="KW-0326">Glycosidase</keyword>
<dbReference type="PANTHER" id="PTHR46323">
    <property type="entry name" value="BETA-GALACTOSIDASE"/>
    <property type="match status" value="1"/>
</dbReference>
<dbReference type="InterPro" id="IPR050347">
    <property type="entry name" value="Bact_Beta-galactosidase"/>
</dbReference>
<dbReference type="GO" id="GO:0009341">
    <property type="term" value="C:beta-galactosidase complex"/>
    <property type="evidence" value="ECO:0007669"/>
    <property type="project" value="TreeGrafter"/>
</dbReference>
<dbReference type="GO" id="GO:0005990">
    <property type="term" value="P:lactose catabolic process"/>
    <property type="evidence" value="ECO:0007669"/>
    <property type="project" value="TreeGrafter"/>
</dbReference>
<dbReference type="InterPro" id="IPR006101">
    <property type="entry name" value="Glyco_hydro_2"/>
</dbReference>
<dbReference type="SUPFAM" id="SSF51445">
    <property type="entry name" value="(Trans)glycosidases"/>
    <property type="match status" value="1"/>
</dbReference>
<feature type="signal peptide" evidence="6">
    <location>
        <begin position="1"/>
        <end position="20"/>
    </location>
</feature>
<dbReference type="EMBL" id="RBCJ01000003">
    <property type="protein sequence ID" value="RKN79266.1"/>
    <property type="molecule type" value="Genomic_DNA"/>
</dbReference>
<dbReference type="EC" id="3.2.1.23" evidence="3"/>
<proteinExistence type="inferred from homology"/>
<feature type="domain" description="Glycoside hydrolase family 2 catalytic" evidence="8">
    <location>
        <begin position="303"/>
        <end position="507"/>
    </location>
</feature>
<dbReference type="Gene3D" id="2.60.120.260">
    <property type="entry name" value="Galactose-binding domain-like"/>
    <property type="match status" value="1"/>
</dbReference>
<evidence type="ECO:0000256" key="1">
    <source>
        <dbReference type="ARBA" id="ARBA00001412"/>
    </source>
</evidence>
<evidence type="ECO:0000313" key="11">
    <source>
        <dbReference type="Proteomes" id="UP000276603"/>
    </source>
</evidence>
<comment type="caution">
    <text evidence="10">The sequence shown here is derived from an EMBL/GenBank/DDBJ whole genome shotgun (WGS) entry which is preliminary data.</text>
</comment>
<dbReference type="InterPro" id="IPR013783">
    <property type="entry name" value="Ig-like_fold"/>
</dbReference>
<evidence type="ECO:0000259" key="8">
    <source>
        <dbReference type="Pfam" id="PF02836"/>
    </source>
</evidence>
<protein>
    <recommendedName>
        <fullName evidence="3">beta-galactosidase</fullName>
        <ecNumber evidence="3">3.2.1.23</ecNumber>
    </recommendedName>
</protein>
<dbReference type="Pfam" id="PF02837">
    <property type="entry name" value="Glyco_hydro_2_N"/>
    <property type="match status" value="1"/>
</dbReference>
<dbReference type="SUPFAM" id="SSF49303">
    <property type="entry name" value="beta-Galactosidase/glucuronidase domain"/>
    <property type="match status" value="1"/>
</dbReference>
<comment type="catalytic activity">
    <reaction evidence="1">
        <text>Hydrolysis of terminal non-reducing beta-D-galactose residues in beta-D-galactosides.</text>
        <dbReference type="EC" id="3.2.1.23"/>
    </reaction>
</comment>
<dbReference type="InterPro" id="IPR036156">
    <property type="entry name" value="Beta-gal/glucu_dom_sf"/>
</dbReference>
<sequence>MKNYRIVRVCFMLMTTFIFSQNNEGIYIPVPKEVSGVSNPKVSLNGQWKFSLEPPINFWEKGINLSSWDAIMVPGEIRTQGFAIEHDREVAYRKDIEIPEDFKGKSILLRFDGVYNYARVWVNGNFVKEHYGGFTTWYCDITKWVKAGKTVTVTLGVTDRENDISMASGYAKHVIGGIIRDVYVLALPKTYINGIKIDTDFDENYKNAELVLQLSGHFYKVKNVEVQIELFSPEGIPVKLPYDNISISKEENPVTKRIGVTLPKKWDAEHPNLYTLNLNVLANGKVLEKISKKIGFREIMQSGKNLFVNGKEIKLRGANHHSTHPLTGRTVTRELEKTDVLLAKEANMNFLRTSHYPPTHAFLDYCDEYGIYVEDESAVTFVDVNHHATQDNPKFADRYLGQLKEMVWAHYNHPSVLMWSIANESVYGSNFQLCYDWLKQMDKTRPVAFSYPSTVKGNTAYDIISIHYPHFDQISNSIEGLFDPKLKKRVPYVRENLPVLYDEWAHVPTYNAETIKEDPNVRNFWGHSIQAMWGQSFNENGVLGGAIWCMVDDVFLLPKTEKDASQRISKFGTGEWGIVDAWRRKKPEFWHTRKGYSPIKILDREFEIQETKSTLQIAVQNRFDHTNFNELVIKWKVGEKSSQLQNIDIPPHSFGILGILEQDWGPNDSLELKFYKNDNLVDEFRLNINPKETLKDQDREYKEAAPKIVDNGTELTVSSGNFKLVIDKSKGLISEGSYYGSRVIMSGPHLQLSPIELKEWTLKNLNYQKREHEVLVHISGSYDSINVNYHLSIKGNGTLITEFEIENPPPPPPNGDEWWPKEGYKEVGVAYVLDGSINLNSWERRALWTVYPENHMGRIQGTARRISKATKEVIREKPDWAYEMDMQNVYANKGTAVPFGASNDFRGTKENIYRSSVYSSVTNSGVTVESDGDLAVRLKAATMETDSPIKMYINTLWDYPALGWGCYMKEAIELPNNYKEKVVIKAFKRRDVNVQK</sequence>
<dbReference type="RefSeq" id="WP_120712077.1">
    <property type="nucleotide sequence ID" value="NZ_RBCJ01000003.1"/>
</dbReference>
<evidence type="ECO:0000256" key="4">
    <source>
        <dbReference type="ARBA" id="ARBA00022801"/>
    </source>
</evidence>
<dbReference type="Gene3D" id="2.60.40.10">
    <property type="entry name" value="Immunoglobulins"/>
    <property type="match status" value="1"/>
</dbReference>
<feature type="domain" description="Glycoside hydrolase family 2 immunoglobulin-like beta-sandwich" evidence="7">
    <location>
        <begin position="190"/>
        <end position="297"/>
    </location>
</feature>
<organism evidence="10 11">
    <name type="scientific">Ulvibacterium marinum</name>
    <dbReference type="NCBI Taxonomy" id="2419782"/>
    <lineage>
        <taxon>Bacteria</taxon>
        <taxon>Pseudomonadati</taxon>
        <taxon>Bacteroidota</taxon>
        <taxon>Flavobacteriia</taxon>
        <taxon>Flavobacteriales</taxon>
        <taxon>Flavobacteriaceae</taxon>
        <taxon>Ulvibacterium</taxon>
    </lineage>
</organism>
<evidence type="ECO:0000259" key="9">
    <source>
        <dbReference type="Pfam" id="PF02837"/>
    </source>
</evidence>
<keyword evidence="11" id="KW-1185">Reference proteome</keyword>
<accession>A0A3B0C990</accession>
<keyword evidence="4" id="KW-0378">Hydrolase</keyword>
<keyword evidence="6" id="KW-0732">Signal</keyword>
<evidence type="ECO:0000256" key="5">
    <source>
        <dbReference type="ARBA" id="ARBA00023295"/>
    </source>
</evidence>
<evidence type="ECO:0000256" key="6">
    <source>
        <dbReference type="SAM" id="SignalP"/>
    </source>
</evidence>
<dbReference type="InterPro" id="IPR008979">
    <property type="entry name" value="Galactose-bd-like_sf"/>
</dbReference>